<dbReference type="GO" id="GO:0004519">
    <property type="term" value="F:endonuclease activity"/>
    <property type="evidence" value="ECO:0007669"/>
    <property type="project" value="UniProtKB-KW"/>
</dbReference>
<evidence type="ECO:0000256" key="4">
    <source>
        <dbReference type="ARBA" id="ARBA00022670"/>
    </source>
</evidence>
<keyword evidence="11" id="KW-0378">Hydrolase</keyword>
<evidence type="ECO:0000256" key="6">
    <source>
        <dbReference type="ARBA" id="ARBA00022722"/>
    </source>
</evidence>
<feature type="region of interest" description="Disordered" evidence="24">
    <location>
        <begin position="865"/>
        <end position="931"/>
    </location>
</feature>
<dbReference type="OrthoDB" id="2794615at2759"/>
<evidence type="ECO:0000256" key="18">
    <source>
        <dbReference type="ARBA" id="ARBA00023113"/>
    </source>
</evidence>
<accession>A0A2G8S4Y9</accession>
<evidence type="ECO:0000256" key="8">
    <source>
        <dbReference type="ARBA" id="ARBA00022741"/>
    </source>
</evidence>
<dbReference type="InterPro" id="IPR057670">
    <property type="entry name" value="SH3_retrovirus"/>
</dbReference>
<keyword evidence="20" id="KW-0511">Multifunctional enzyme</keyword>
<evidence type="ECO:0000256" key="22">
    <source>
        <dbReference type="ARBA" id="ARBA00049244"/>
    </source>
</evidence>
<feature type="compositionally biased region" description="Basic and acidic residues" evidence="24">
    <location>
        <begin position="285"/>
        <end position="294"/>
    </location>
</feature>
<keyword evidence="3" id="KW-1188">Viral release from host cell</keyword>
<feature type="region of interest" description="Disordered" evidence="24">
    <location>
        <begin position="235"/>
        <end position="307"/>
    </location>
</feature>
<organism evidence="27 28">
    <name type="scientific">Ganoderma sinense ZZ0214-1</name>
    <dbReference type="NCBI Taxonomy" id="1077348"/>
    <lineage>
        <taxon>Eukaryota</taxon>
        <taxon>Fungi</taxon>
        <taxon>Dikarya</taxon>
        <taxon>Basidiomycota</taxon>
        <taxon>Agaricomycotina</taxon>
        <taxon>Agaricomycetes</taxon>
        <taxon>Polyporales</taxon>
        <taxon>Polyporaceae</taxon>
        <taxon>Ganoderma</taxon>
    </lineage>
</organism>
<keyword evidence="13" id="KW-0460">Magnesium</keyword>
<dbReference type="GO" id="GO:0032196">
    <property type="term" value="P:transposition"/>
    <property type="evidence" value="ECO:0007669"/>
    <property type="project" value="UniProtKB-KW"/>
</dbReference>
<evidence type="ECO:0000256" key="16">
    <source>
        <dbReference type="ARBA" id="ARBA00022918"/>
    </source>
</evidence>
<dbReference type="Pfam" id="PF22936">
    <property type="entry name" value="Pol_BBD"/>
    <property type="match status" value="1"/>
</dbReference>
<keyword evidence="6" id="KW-0540">Nuclease</keyword>
<dbReference type="SMART" id="SM00343">
    <property type="entry name" value="ZnF_C2HC"/>
    <property type="match status" value="1"/>
</dbReference>
<dbReference type="GO" id="GO:0015074">
    <property type="term" value="P:DNA integration"/>
    <property type="evidence" value="ECO:0007669"/>
    <property type="project" value="UniProtKB-KW"/>
</dbReference>
<dbReference type="GO" id="GO:0003964">
    <property type="term" value="F:RNA-directed DNA polymerase activity"/>
    <property type="evidence" value="ECO:0007669"/>
    <property type="project" value="UniProtKB-KW"/>
</dbReference>
<dbReference type="InterPro" id="IPR012337">
    <property type="entry name" value="RNaseH-like_sf"/>
</dbReference>
<dbReference type="SUPFAM" id="SSF56672">
    <property type="entry name" value="DNA/RNA polymerases"/>
    <property type="match status" value="1"/>
</dbReference>
<feature type="domain" description="CCHC-type" evidence="25">
    <location>
        <begin position="267"/>
        <end position="282"/>
    </location>
</feature>
<keyword evidence="28" id="KW-1185">Reference proteome</keyword>
<dbReference type="CDD" id="cd09272">
    <property type="entry name" value="RNase_HI_RT_Ty1"/>
    <property type="match status" value="1"/>
</dbReference>
<dbReference type="PROSITE" id="PS50994">
    <property type="entry name" value="INTEGRASE"/>
    <property type="match status" value="1"/>
</dbReference>
<proteinExistence type="predicted"/>
<dbReference type="InterPro" id="IPR043502">
    <property type="entry name" value="DNA/RNA_pol_sf"/>
</dbReference>
<evidence type="ECO:0000256" key="15">
    <source>
        <dbReference type="ARBA" id="ARBA00022908"/>
    </source>
</evidence>
<keyword evidence="14" id="KW-0694">RNA-binding</keyword>
<keyword evidence="2" id="KW-0815">Transposition</keyword>
<feature type="region of interest" description="Disordered" evidence="24">
    <location>
        <begin position="332"/>
        <end position="383"/>
    </location>
</feature>
<evidence type="ECO:0000256" key="21">
    <source>
        <dbReference type="ARBA" id="ARBA00048173"/>
    </source>
</evidence>
<dbReference type="InterPro" id="IPR001878">
    <property type="entry name" value="Znf_CCHC"/>
</dbReference>
<dbReference type="InterPro" id="IPR036397">
    <property type="entry name" value="RNaseH_sf"/>
</dbReference>
<keyword evidence="18" id="KW-0917">Virion maturation</keyword>
<comment type="catalytic activity">
    <reaction evidence="22">
        <text>DNA(n) + a 2'-deoxyribonucleoside 5'-triphosphate = DNA(n+1) + diphosphate</text>
        <dbReference type="Rhea" id="RHEA:22508"/>
        <dbReference type="Rhea" id="RHEA-COMP:17339"/>
        <dbReference type="Rhea" id="RHEA-COMP:17340"/>
        <dbReference type="ChEBI" id="CHEBI:33019"/>
        <dbReference type="ChEBI" id="CHEBI:61560"/>
        <dbReference type="ChEBI" id="CHEBI:173112"/>
        <dbReference type="EC" id="2.7.7.7"/>
    </reaction>
</comment>
<reference evidence="27 28" key="1">
    <citation type="journal article" date="2015" name="Sci. Rep.">
        <title>Chromosome-level genome map provides insights into diverse defense mechanisms in the medicinal fungus Ganoderma sinense.</title>
        <authorList>
            <person name="Zhu Y."/>
            <person name="Xu J."/>
            <person name="Sun C."/>
            <person name="Zhou S."/>
            <person name="Xu H."/>
            <person name="Nelson D.R."/>
            <person name="Qian J."/>
            <person name="Song J."/>
            <person name="Luo H."/>
            <person name="Xiang L."/>
            <person name="Li Y."/>
            <person name="Xu Z."/>
            <person name="Ji A."/>
            <person name="Wang L."/>
            <person name="Lu S."/>
            <person name="Hayward A."/>
            <person name="Sun W."/>
            <person name="Li X."/>
            <person name="Schwartz D.C."/>
            <person name="Wang Y."/>
            <person name="Chen S."/>
        </authorList>
    </citation>
    <scope>NUCLEOTIDE SEQUENCE [LARGE SCALE GENOMIC DNA]</scope>
    <source>
        <strain evidence="27 28">ZZ0214-1</strain>
    </source>
</reference>
<evidence type="ECO:0000259" key="25">
    <source>
        <dbReference type="PROSITE" id="PS50158"/>
    </source>
</evidence>
<evidence type="ECO:0000256" key="5">
    <source>
        <dbReference type="ARBA" id="ARBA00022695"/>
    </source>
</evidence>
<dbReference type="GO" id="GO:0006508">
    <property type="term" value="P:proteolysis"/>
    <property type="evidence" value="ECO:0007669"/>
    <property type="project" value="UniProtKB-KW"/>
</dbReference>
<dbReference type="Pfam" id="PF25597">
    <property type="entry name" value="SH3_retrovirus"/>
    <property type="match status" value="1"/>
</dbReference>
<dbReference type="PROSITE" id="PS50158">
    <property type="entry name" value="ZF_CCHC"/>
    <property type="match status" value="1"/>
</dbReference>
<protein>
    <submittedName>
        <fullName evidence="27">Transcription factor</fullName>
    </submittedName>
</protein>
<keyword evidence="16" id="KW-0695">RNA-directed DNA polymerase</keyword>
<name>A0A2G8S4Y9_9APHY</name>
<evidence type="ECO:0000256" key="12">
    <source>
        <dbReference type="ARBA" id="ARBA00022840"/>
    </source>
</evidence>
<comment type="catalytic activity">
    <reaction evidence="21">
        <text>DNA(n) + a 2'-deoxyribonucleoside 5'-triphosphate = DNA(n+1) + diphosphate</text>
        <dbReference type="Rhea" id="RHEA:22508"/>
        <dbReference type="Rhea" id="RHEA-COMP:17339"/>
        <dbReference type="Rhea" id="RHEA-COMP:17340"/>
        <dbReference type="ChEBI" id="CHEBI:33019"/>
        <dbReference type="ChEBI" id="CHEBI:61560"/>
        <dbReference type="ChEBI" id="CHEBI:173112"/>
        <dbReference type="EC" id="2.7.7.49"/>
    </reaction>
</comment>
<dbReference type="Pfam" id="PF14223">
    <property type="entry name" value="Retrotran_gag_2"/>
    <property type="match status" value="1"/>
</dbReference>
<keyword evidence="5" id="KW-0548">Nucleotidyltransferase</keyword>
<evidence type="ECO:0000256" key="20">
    <source>
        <dbReference type="ARBA" id="ARBA00023268"/>
    </source>
</evidence>
<dbReference type="GO" id="GO:0006310">
    <property type="term" value="P:DNA recombination"/>
    <property type="evidence" value="ECO:0007669"/>
    <property type="project" value="UniProtKB-KW"/>
</dbReference>
<keyword evidence="8" id="KW-0547">Nucleotide-binding</keyword>
<evidence type="ECO:0000256" key="7">
    <source>
        <dbReference type="ARBA" id="ARBA00022723"/>
    </source>
</evidence>
<evidence type="ECO:0000256" key="23">
    <source>
        <dbReference type="PROSITE-ProRule" id="PRU00047"/>
    </source>
</evidence>
<feature type="compositionally biased region" description="Low complexity" evidence="24">
    <location>
        <begin position="892"/>
        <end position="907"/>
    </location>
</feature>
<dbReference type="InterPro" id="IPR054722">
    <property type="entry name" value="PolX-like_BBD"/>
</dbReference>
<comment type="caution">
    <text evidence="27">The sequence shown here is derived from an EMBL/GenBank/DDBJ whole genome shotgun (WGS) entry which is preliminary data.</text>
</comment>
<keyword evidence="23" id="KW-0862">Zinc</keyword>
<evidence type="ECO:0000313" key="28">
    <source>
        <dbReference type="Proteomes" id="UP000230002"/>
    </source>
</evidence>
<keyword evidence="7" id="KW-0479">Metal-binding</keyword>
<evidence type="ECO:0000256" key="11">
    <source>
        <dbReference type="ARBA" id="ARBA00022801"/>
    </source>
</evidence>
<keyword evidence="10" id="KW-0255">Endonuclease</keyword>
<feature type="region of interest" description="Disordered" evidence="24">
    <location>
        <begin position="624"/>
        <end position="644"/>
    </location>
</feature>
<keyword evidence="19" id="KW-0233">DNA recombination</keyword>
<dbReference type="SUPFAM" id="SSF53098">
    <property type="entry name" value="Ribonuclease H-like"/>
    <property type="match status" value="1"/>
</dbReference>
<dbReference type="Gene3D" id="3.30.420.10">
    <property type="entry name" value="Ribonuclease H-like superfamily/Ribonuclease H"/>
    <property type="match status" value="1"/>
</dbReference>
<evidence type="ECO:0000256" key="24">
    <source>
        <dbReference type="SAM" id="MobiDB-lite"/>
    </source>
</evidence>
<comment type="function">
    <text evidence="1">The aspartyl protease (PR) mediates the proteolytic cleavages of the Gag and Gag-Pol polyproteins after assembly of the VLP.</text>
</comment>
<dbReference type="Pfam" id="PF07727">
    <property type="entry name" value="RVT_2"/>
    <property type="match status" value="1"/>
</dbReference>
<evidence type="ECO:0000256" key="14">
    <source>
        <dbReference type="ARBA" id="ARBA00022884"/>
    </source>
</evidence>
<dbReference type="PANTHER" id="PTHR42648:SF11">
    <property type="entry name" value="TRANSPOSON TY4-P GAG-POL POLYPROTEIN"/>
    <property type="match status" value="1"/>
</dbReference>
<feature type="compositionally biased region" description="Basic and acidic residues" evidence="24">
    <location>
        <begin position="922"/>
        <end position="931"/>
    </location>
</feature>
<feature type="compositionally biased region" description="Polar residues" evidence="24">
    <location>
        <begin position="345"/>
        <end position="356"/>
    </location>
</feature>
<evidence type="ECO:0000256" key="9">
    <source>
        <dbReference type="ARBA" id="ARBA00022750"/>
    </source>
</evidence>
<evidence type="ECO:0000256" key="17">
    <source>
        <dbReference type="ARBA" id="ARBA00022932"/>
    </source>
</evidence>
<dbReference type="InterPro" id="IPR039537">
    <property type="entry name" value="Retrotran_Ty1/copia-like"/>
</dbReference>
<dbReference type="GO" id="GO:0003887">
    <property type="term" value="F:DNA-directed DNA polymerase activity"/>
    <property type="evidence" value="ECO:0007669"/>
    <property type="project" value="UniProtKB-KW"/>
</dbReference>
<sequence length="1495" mass="164844">MSSSTSLADFVNAIDKLEVRGKNWVSFKRHFIIAVRQKEVWDHFDGTTACPVPADVDKPTAAETKAIKDWNKAENTAMYLLSLKIPEAILSKYESLDNVALMWSKISDEFQQKSLLYRTNLRADFMNMRATSGADLHAEFDRVRAAYDELLNVGITISNGEYSSMLVSFLPPELSAFISQLSATAKLSQRLNPVQTTATPAVTTGAAAGIDKPVITPDLLMELALDEWDRRQLDRKAKDPGVAAAAQSSEKPKSKGRTGPKKPVRVCWTCGGTGHRQAVCPSPSTDDKKSKDAPKPPAPAGTGAVAVPSPIAKADEIAGAWVSAPAVNDNPLACDAWSDDESSMPELQSVSDSTESSKNDCPPCRGSPAETANSPPLPPHSDPVPLSVRLAGIATWLEELPRLGEHEEAAPIDVTTAAAVMPPSVANAASPSQPIDLYDSGASHHMSPHRQDFASLSETKMTLNAANQQTFRAEGVGEMVIPVPNGTTADTNIRLKDVLYTPEVGYNLISVGRIDDAGYSTTFSDGHCVIVDPEGSTVGKIPKTGGLYLVRRERIDDAGAPAGAAASKVEVLTEMEAHRRFAHIPIRAIRELVARGFITGVKLVPSPDSETQACEACIRAKSTRKPVPKQREGERADALGDETHSDTWGPARVATLGGRKYYISFTDDATRFSTVYLMWKKSEAFDCYVSYEAWLETHEGVRIRALNIDRGGEYLSDEFIAHLDARGVELKLSVHDTHEHAGVSERLNRTVMEKVRVMLIVSGLPRFLWGEALMHAIWLKNRTSTKALNGRTPYEALTGSPPDMSGVPVWGSQVWVHDTSTGKVGERAIAARWVGFDHQSKGHRVYWPERRTVTVERNVRFAAPNLPAPFADDDAELEGEEDEPEDKPASLEPVPTTAPEPTVKPAVEPAGRTTRMRRPSQKVRDIQEGRAADTKLPRGVLVQEIGEEEEKAVEDLLTEEVSGIAMAAAQAKEEGLDPLSLAEARRRPEWPRWEQAMREELSALEKHGTWRLERPPPGTNIVDNKWVFHAKKDASGNVSGYRARLVARGFSQIPGQDFFNTYAPIARTPSMCTVLAFANREDFEIHQVDVKSAYLNGEFDDNEVIYMSMPPGVQLSDDPTRVLRLLRPLYGLCQSARHWHKKLRRVLEELLSMKACDVDQAVFYRIEGTDLIIIVAHVDDLTIAASCMALIVEVKTKLREAFEILDEGEIHWILGFAVIRDRAARTLSLSQTAYIEAIIRRYGLEDAKPLSMPMDPHVQLTAEQSPKTTAEVAEMRNVPYREVVGSLQYASMGTRPDITYAVSVLSRFLENPGRTHWEACKRVFRYLAGTKHLRLTYGAKEVDLVGFTDADGSMHDDRRAVSGYAFLIDGAAVSWASKKQELISLSTTESKYVAITHAAKEAIWLRSLIGQLFTPFVDATPLHSDNQSAIALTKDHQYHARTKHIDIRFHFICWIVEDKKVKLVYCPTEDMVADILTKALPSPKVKHFAASLGLL</sequence>
<keyword evidence="12" id="KW-0067">ATP-binding</keyword>
<dbReference type="GO" id="GO:0005634">
    <property type="term" value="C:nucleus"/>
    <property type="evidence" value="ECO:0007669"/>
    <property type="project" value="UniProtKB-ARBA"/>
</dbReference>
<dbReference type="InterPro" id="IPR013103">
    <property type="entry name" value="RVT_2"/>
</dbReference>
<dbReference type="GO" id="GO:0004190">
    <property type="term" value="F:aspartic-type endopeptidase activity"/>
    <property type="evidence" value="ECO:0007669"/>
    <property type="project" value="UniProtKB-KW"/>
</dbReference>
<keyword evidence="17" id="KW-0808">Transferase</keyword>
<feature type="domain" description="Integrase catalytic" evidence="26">
    <location>
        <begin position="624"/>
        <end position="801"/>
    </location>
</feature>
<evidence type="ECO:0000256" key="3">
    <source>
        <dbReference type="ARBA" id="ARBA00022612"/>
    </source>
</evidence>
<keyword evidence="17" id="KW-0239">DNA-directed DNA polymerase</keyword>
<evidence type="ECO:0000256" key="1">
    <source>
        <dbReference type="ARBA" id="ARBA00002180"/>
    </source>
</evidence>
<evidence type="ECO:0000256" key="2">
    <source>
        <dbReference type="ARBA" id="ARBA00022578"/>
    </source>
</evidence>
<keyword evidence="4" id="KW-0645">Protease</keyword>
<dbReference type="PANTHER" id="PTHR42648">
    <property type="entry name" value="TRANSPOSASE, PUTATIVE-RELATED"/>
    <property type="match status" value="1"/>
</dbReference>
<keyword evidence="9" id="KW-0064">Aspartyl protease</keyword>
<feature type="compositionally biased region" description="Basic and acidic residues" evidence="24">
    <location>
        <begin position="629"/>
        <end position="644"/>
    </location>
</feature>
<gene>
    <name evidence="27" type="ORF">GSI_08838</name>
</gene>
<keyword evidence="23" id="KW-0863">Zinc-finger</keyword>
<dbReference type="EMBL" id="AYKW01000023">
    <property type="protein sequence ID" value="PIL28794.1"/>
    <property type="molecule type" value="Genomic_DNA"/>
</dbReference>
<dbReference type="GO" id="GO:0003723">
    <property type="term" value="F:RNA binding"/>
    <property type="evidence" value="ECO:0007669"/>
    <property type="project" value="UniProtKB-KW"/>
</dbReference>
<feature type="compositionally biased region" description="Basic residues" evidence="24">
    <location>
        <begin position="254"/>
        <end position="264"/>
    </location>
</feature>
<evidence type="ECO:0000256" key="19">
    <source>
        <dbReference type="ARBA" id="ARBA00023172"/>
    </source>
</evidence>
<dbReference type="GO" id="GO:0005524">
    <property type="term" value="F:ATP binding"/>
    <property type="evidence" value="ECO:0007669"/>
    <property type="project" value="UniProtKB-KW"/>
</dbReference>
<dbReference type="GO" id="GO:0008270">
    <property type="term" value="F:zinc ion binding"/>
    <property type="evidence" value="ECO:0007669"/>
    <property type="project" value="UniProtKB-KW"/>
</dbReference>
<keyword evidence="15" id="KW-0229">DNA integration</keyword>
<evidence type="ECO:0000259" key="26">
    <source>
        <dbReference type="PROSITE" id="PS50994"/>
    </source>
</evidence>
<evidence type="ECO:0000313" key="27">
    <source>
        <dbReference type="EMBL" id="PIL28794.1"/>
    </source>
</evidence>
<dbReference type="Proteomes" id="UP000230002">
    <property type="component" value="Unassembled WGS sequence"/>
</dbReference>
<dbReference type="InterPro" id="IPR001584">
    <property type="entry name" value="Integrase_cat-core"/>
</dbReference>
<feature type="compositionally biased region" description="Acidic residues" evidence="24">
    <location>
        <begin position="871"/>
        <end position="885"/>
    </location>
</feature>
<evidence type="ECO:0000256" key="10">
    <source>
        <dbReference type="ARBA" id="ARBA00022759"/>
    </source>
</evidence>
<evidence type="ECO:0000256" key="13">
    <source>
        <dbReference type="ARBA" id="ARBA00022842"/>
    </source>
</evidence>
<dbReference type="STRING" id="1077348.A0A2G8S4Y9"/>